<dbReference type="Proteomes" id="UP001199816">
    <property type="component" value="Unassembled WGS sequence"/>
</dbReference>
<comment type="caution">
    <text evidence="1">The sequence shown here is derived from an EMBL/GenBank/DDBJ whole genome shotgun (WGS) entry which is preliminary data.</text>
</comment>
<keyword evidence="2" id="KW-1185">Reference proteome</keyword>
<dbReference type="EMBL" id="JAJNEC010000004">
    <property type="protein sequence ID" value="MCD2422316.1"/>
    <property type="molecule type" value="Genomic_DNA"/>
</dbReference>
<accession>A0ABS8PR32</accession>
<sequence length="112" mass="12688">MKKRDKIQRFLGWMLLVIFTISITPKIYLHDAFSHHQDQQFSRTGNQEQTIRTFEYSCGFINIEGTTPFLEATVPVLAIAPVPENGYPVEPTAGICYRFSAQTTLRGPPAII</sequence>
<name>A0ABS8PR32_9BACT</name>
<organism evidence="1 2">
    <name type="scientific">Niabella pedocola</name>
    <dbReference type="NCBI Taxonomy" id="1752077"/>
    <lineage>
        <taxon>Bacteria</taxon>
        <taxon>Pseudomonadati</taxon>
        <taxon>Bacteroidota</taxon>
        <taxon>Chitinophagia</taxon>
        <taxon>Chitinophagales</taxon>
        <taxon>Chitinophagaceae</taxon>
        <taxon>Niabella</taxon>
    </lineage>
</organism>
<evidence type="ECO:0000313" key="1">
    <source>
        <dbReference type="EMBL" id="MCD2422316.1"/>
    </source>
</evidence>
<protein>
    <submittedName>
        <fullName evidence="1">Uncharacterized protein</fullName>
    </submittedName>
</protein>
<dbReference type="RefSeq" id="WP_231003219.1">
    <property type="nucleotide sequence ID" value="NZ_JAJNEC010000004.1"/>
</dbReference>
<proteinExistence type="predicted"/>
<gene>
    <name evidence="1" type="ORF">LQ567_06045</name>
</gene>
<reference evidence="1 2" key="1">
    <citation type="submission" date="2021-11" db="EMBL/GenBank/DDBJ databases">
        <title>Genomic of Niabella pedocola.</title>
        <authorList>
            <person name="Wu T."/>
        </authorList>
    </citation>
    <scope>NUCLEOTIDE SEQUENCE [LARGE SCALE GENOMIC DNA]</scope>
    <source>
        <strain evidence="1 2">JCM 31011</strain>
    </source>
</reference>
<evidence type="ECO:0000313" key="2">
    <source>
        <dbReference type="Proteomes" id="UP001199816"/>
    </source>
</evidence>